<dbReference type="EMBL" id="JACHLD010000010">
    <property type="protein sequence ID" value="MBB4804406.1"/>
    <property type="molecule type" value="Genomic_DNA"/>
</dbReference>
<dbReference type="PANTHER" id="PTHR38471:SF2">
    <property type="entry name" value="FOUR HELIX BUNDLE PROTEIN"/>
    <property type="match status" value="1"/>
</dbReference>
<gene>
    <name evidence="1" type="ORF">HNP37_004498</name>
</gene>
<evidence type="ECO:0000313" key="2">
    <source>
        <dbReference type="Proteomes" id="UP000561681"/>
    </source>
</evidence>
<dbReference type="CDD" id="cd16377">
    <property type="entry name" value="23S_rRNA_IVP_like"/>
    <property type="match status" value="1"/>
</dbReference>
<keyword evidence="2" id="KW-1185">Reference proteome</keyword>
<sequence length="119" mass="13603">MKPHKKLNSWIKSFEFVKEIYLVTRQFPLEEKFGMTSQIRRASVSIPVNIAEGAARKGTKEFIHFLHISLGSLSELDTLILLSKELDFLGENECKQLIEKLDVIGKLIYGLIKNLEARA</sequence>
<dbReference type="PANTHER" id="PTHR38471">
    <property type="entry name" value="FOUR HELIX BUNDLE PROTEIN"/>
    <property type="match status" value="1"/>
</dbReference>
<comment type="caution">
    <text evidence="1">The sequence shown here is derived from an EMBL/GenBank/DDBJ whole genome shotgun (WGS) entry which is preliminary data.</text>
</comment>
<dbReference type="AlphaFoldDB" id="A0A7W7NAC7"/>
<dbReference type="RefSeq" id="WP_184167541.1">
    <property type="nucleotide sequence ID" value="NZ_JACHLD010000010.1"/>
</dbReference>
<dbReference type="NCBIfam" id="TIGR02436">
    <property type="entry name" value="four helix bundle protein"/>
    <property type="match status" value="1"/>
</dbReference>
<organism evidence="1 2">
    <name type="scientific">Flavobacterium nitrogenifigens</name>
    <dbReference type="NCBI Taxonomy" id="1617283"/>
    <lineage>
        <taxon>Bacteria</taxon>
        <taxon>Pseudomonadati</taxon>
        <taxon>Bacteroidota</taxon>
        <taxon>Flavobacteriia</taxon>
        <taxon>Flavobacteriales</taxon>
        <taxon>Flavobacteriaceae</taxon>
        <taxon>Flavobacterium</taxon>
    </lineage>
</organism>
<dbReference type="Gene3D" id="1.20.1440.60">
    <property type="entry name" value="23S rRNA-intervening sequence"/>
    <property type="match status" value="1"/>
</dbReference>
<dbReference type="InterPro" id="IPR012657">
    <property type="entry name" value="23S_rRNA-intervening_sequence"/>
</dbReference>
<dbReference type="SUPFAM" id="SSF158446">
    <property type="entry name" value="IVS-encoded protein-like"/>
    <property type="match status" value="1"/>
</dbReference>
<dbReference type="InterPro" id="IPR036583">
    <property type="entry name" value="23S_rRNA_IVS_sf"/>
</dbReference>
<proteinExistence type="predicted"/>
<dbReference type="Proteomes" id="UP000561681">
    <property type="component" value="Unassembled WGS sequence"/>
</dbReference>
<dbReference type="Pfam" id="PF05635">
    <property type="entry name" value="23S_rRNA_IVP"/>
    <property type="match status" value="1"/>
</dbReference>
<accession>A0A7W7NAC7</accession>
<evidence type="ECO:0000313" key="1">
    <source>
        <dbReference type="EMBL" id="MBB4804406.1"/>
    </source>
</evidence>
<reference evidence="1 2" key="1">
    <citation type="submission" date="2020-08" db="EMBL/GenBank/DDBJ databases">
        <title>Functional genomics of gut bacteria from endangered species of beetles.</title>
        <authorList>
            <person name="Carlos-Shanley C."/>
        </authorList>
    </citation>
    <scope>NUCLEOTIDE SEQUENCE [LARGE SCALE GENOMIC DNA]</scope>
    <source>
        <strain evidence="1 2">S00142</strain>
    </source>
</reference>
<name>A0A7W7NAC7_9FLAO</name>
<protein>
    <submittedName>
        <fullName evidence="1">Four helix bundle protein</fullName>
    </submittedName>
</protein>